<protein>
    <recommendedName>
        <fullName evidence="2">Cas12f1-like TNB domain-containing protein</fullName>
    </recommendedName>
</protein>
<sequence length="73" mass="8336">MKNCSRCGCVNKDLKGEKFECKKCGLVIDRQMNAAVNIYLKMEGLPHNIGWFDDNVVGRFTQTGVEWKKPMNP</sequence>
<gene>
    <name evidence="3" type="ORF">EF806_06435</name>
</gene>
<accession>A0A520KQL8</accession>
<dbReference type="Pfam" id="PF07282">
    <property type="entry name" value="Cas12f1-like_TNB"/>
    <property type="match status" value="1"/>
</dbReference>
<evidence type="ECO:0000259" key="2">
    <source>
        <dbReference type="Pfam" id="PF07282"/>
    </source>
</evidence>
<dbReference type="Proteomes" id="UP000317158">
    <property type="component" value="Unassembled WGS sequence"/>
</dbReference>
<name>A0A520KQL8_METT2</name>
<organism evidence="3 4">
    <name type="scientific">Methanoliparum thermophilum</name>
    <dbReference type="NCBI Taxonomy" id="2491083"/>
    <lineage>
        <taxon>Archaea</taxon>
        <taxon>Methanobacteriati</taxon>
        <taxon>Methanobacteriota</taxon>
        <taxon>Candidatus Methanoliparia</taxon>
        <taxon>Candidatus Methanoliparales</taxon>
        <taxon>Candidatus Methanoliparaceae</taxon>
        <taxon>Candidatus Methanoliparum</taxon>
    </lineage>
</organism>
<evidence type="ECO:0000313" key="4">
    <source>
        <dbReference type="Proteomes" id="UP000317158"/>
    </source>
</evidence>
<dbReference type="AlphaFoldDB" id="A0A520KQL8"/>
<dbReference type="InterPro" id="IPR010095">
    <property type="entry name" value="Cas12f1-like_TNB"/>
</dbReference>
<feature type="domain" description="Cas12f1-like TNB" evidence="2">
    <location>
        <begin position="2"/>
        <end position="38"/>
    </location>
</feature>
<dbReference type="GO" id="GO:0003677">
    <property type="term" value="F:DNA binding"/>
    <property type="evidence" value="ECO:0007669"/>
    <property type="project" value="UniProtKB-KW"/>
</dbReference>
<reference evidence="3 4" key="1">
    <citation type="journal article" date="2019" name="Nat. Microbiol.">
        <title>Wide diversity of methane and short-chain alkane metabolisms in uncultured archaea.</title>
        <authorList>
            <person name="Borrel G."/>
            <person name="Adam P.S."/>
            <person name="McKay L.J."/>
            <person name="Chen L.X."/>
            <person name="Sierra-Garcia I.N."/>
            <person name="Sieber C.M."/>
            <person name="Letourneur Q."/>
            <person name="Ghozlane A."/>
            <person name="Andersen G.L."/>
            <person name="Li W.J."/>
            <person name="Hallam S.J."/>
            <person name="Muyzer G."/>
            <person name="de Oliveira V.M."/>
            <person name="Inskeep W.P."/>
            <person name="Banfield J.F."/>
            <person name="Gribaldo S."/>
        </authorList>
    </citation>
    <scope>NUCLEOTIDE SEQUENCE [LARGE SCALE GENOMIC DNA]</scope>
    <source>
        <strain evidence="3">NM1a</strain>
    </source>
</reference>
<evidence type="ECO:0000256" key="1">
    <source>
        <dbReference type="ARBA" id="ARBA00023125"/>
    </source>
</evidence>
<dbReference type="EMBL" id="RXIF01000012">
    <property type="protein sequence ID" value="RZN63865.1"/>
    <property type="molecule type" value="Genomic_DNA"/>
</dbReference>
<comment type="caution">
    <text evidence="3">The sequence shown here is derived from an EMBL/GenBank/DDBJ whole genome shotgun (WGS) entry which is preliminary data.</text>
</comment>
<evidence type="ECO:0000313" key="3">
    <source>
        <dbReference type="EMBL" id="RZN63865.1"/>
    </source>
</evidence>
<keyword evidence="1" id="KW-0238">DNA-binding</keyword>
<proteinExistence type="predicted"/>